<organism evidence="4 5">
    <name type="scientific">Corynebacterium epidermidicanis</name>
    <dbReference type="NCBI Taxonomy" id="1050174"/>
    <lineage>
        <taxon>Bacteria</taxon>
        <taxon>Bacillati</taxon>
        <taxon>Actinomycetota</taxon>
        <taxon>Actinomycetes</taxon>
        <taxon>Mycobacteriales</taxon>
        <taxon>Corynebacteriaceae</taxon>
        <taxon>Corynebacterium</taxon>
    </lineage>
</organism>
<proteinExistence type="predicted"/>
<evidence type="ECO:0000256" key="1">
    <source>
        <dbReference type="SAM" id="MobiDB-lite"/>
    </source>
</evidence>
<dbReference type="EMBL" id="CP011541">
    <property type="protein sequence ID" value="AKK02301.1"/>
    <property type="molecule type" value="Genomic_DNA"/>
</dbReference>
<feature type="region of interest" description="Disordered" evidence="1">
    <location>
        <begin position="278"/>
        <end position="351"/>
    </location>
</feature>
<evidence type="ECO:0000313" key="5">
    <source>
        <dbReference type="Proteomes" id="UP000035368"/>
    </source>
</evidence>
<dbReference type="PATRIC" id="fig|1050174.4.peg.424"/>
<keyword evidence="2" id="KW-1133">Transmembrane helix</keyword>
<keyword evidence="5" id="KW-1185">Reference proteome</keyword>
<dbReference type="AlphaFoldDB" id="A0A0G3GM49"/>
<evidence type="ECO:0000313" key="4">
    <source>
        <dbReference type="EMBL" id="AKK02301.1"/>
    </source>
</evidence>
<reference evidence="4 5" key="1">
    <citation type="submission" date="2015-05" db="EMBL/GenBank/DDBJ databases">
        <title>Complete genome sequence of Corynebacterium epidermidicanis DSM 45586, isolated from the skin of a dog suffering from pruritus.</title>
        <authorList>
            <person name="Ruckert C."/>
            <person name="Albersmeier A."/>
            <person name="Winkler A."/>
            <person name="Tauch A."/>
        </authorList>
    </citation>
    <scope>NUCLEOTIDE SEQUENCE [LARGE SCALE GENOMIC DNA]</scope>
    <source>
        <strain evidence="4 5">DSM 45586</strain>
    </source>
</reference>
<name>A0A0G3GM49_9CORY</name>
<sequence length="390" mass="42170">MRLSHLKKVTVATGMAAVMVLGGVQPVQAASNTYYPADDTCEIRFTNRDNILGENYAFVWDGVRAALNRISDKKSFVSDVKRYRELSIKYNELSKQYQGKIPEELSSSLLAETIEINGRLVAAFEAAGYNQEGARVIALSTVTLYGRYQAMLQAGVELDAPARLDETEIYPDPIVAKFAESRFPRQELEDYLAKEGVDPGQVIDDYLSDIRSRVVSENPAIQAEWEAAVRTFYGADRGSAFEIDVFRACLNRQSLTVDTSKMDPSEYLPGFDLAPIGASRPTVTSKPSTTPSVSTSTSRPVVSTSEVPKPTSATQSPSATSTETAKPTATATPTKTAEPTVKPGETPKKKSNAGAIVGALVGVLGLFGLFGAIAMQFKHLLPPAIARFLP</sequence>
<feature type="signal peptide" evidence="3">
    <location>
        <begin position="1"/>
        <end position="29"/>
    </location>
</feature>
<dbReference type="KEGG" id="cei:CEPID_02100"/>
<dbReference type="Proteomes" id="UP000035368">
    <property type="component" value="Chromosome"/>
</dbReference>
<protein>
    <submittedName>
        <fullName evidence="4">Uncharacterized protein</fullName>
    </submittedName>
</protein>
<feature type="transmembrane region" description="Helical" evidence="2">
    <location>
        <begin position="355"/>
        <end position="377"/>
    </location>
</feature>
<gene>
    <name evidence="4" type="ORF">CEPID_02100</name>
</gene>
<dbReference type="RefSeq" id="WP_047239547.1">
    <property type="nucleotide sequence ID" value="NZ_CP011541.1"/>
</dbReference>
<keyword evidence="2" id="KW-0812">Transmembrane</keyword>
<feature type="compositionally biased region" description="Low complexity" evidence="1">
    <location>
        <begin position="279"/>
        <end position="340"/>
    </location>
</feature>
<keyword evidence="2" id="KW-0472">Membrane</keyword>
<keyword evidence="3" id="KW-0732">Signal</keyword>
<accession>A0A0G3GM49</accession>
<evidence type="ECO:0000256" key="2">
    <source>
        <dbReference type="SAM" id="Phobius"/>
    </source>
</evidence>
<evidence type="ECO:0000256" key="3">
    <source>
        <dbReference type="SAM" id="SignalP"/>
    </source>
</evidence>
<feature type="chain" id="PRO_5002554533" evidence="3">
    <location>
        <begin position="30"/>
        <end position="390"/>
    </location>
</feature>